<dbReference type="Proteomes" id="UP001501627">
    <property type="component" value="Unassembled WGS sequence"/>
</dbReference>
<evidence type="ECO:0000313" key="2">
    <source>
        <dbReference type="Proteomes" id="UP001501627"/>
    </source>
</evidence>
<dbReference type="EMBL" id="BAABBP010000054">
    <property type="protein sequence ID" value="GAA4006675.1"/>
    <property type="molecule type" value="Genomic_DNA"/>
</dbReference>
<dbReference type="Pfam" id="PF12487">
    <property type="entry name" value="DUF3703"/>
    <property type="match status" value="1"/>
</dbReference>
<comment type="caution">
    <text evidence="1">The sequence shown here is derived from an EMBL/GenBank/DDBJ whole genome shotgun (WGS) entry which is preliminary data.</text>
</comment>
<organism evidence="1 2">
    <name type="scientific">Comamonas faecalis</name>
    <dbReference type="NCBI Taxonomy" id="1387849"/>
    <lineage>
        <taxon>Bacteria</taxon>
        <taxon>Pseudomonadati</taxon>
        <taxon>Pseudomonadota</taxon>
        <taxon>Betaproteobacteria</taxon>
        <taxon>Burkholderiales</taxon>
        <taxon>Comamonadaceae</taxon>
        <taxon>Comamonas</taxon>
    </lineage>
</organism>
<evidence type="ECO:0008006" key="3">
    <source>
        <dbReference type="Google" id="ProtNLM"/>
    </source>
</evidence>
<proteinExistence type="predicted"/>
<keyword evidence="2" id="KW-1185">Reference proteome</keyword>
<gene>
    <name evidence="1" type="ORF">GCM10022279_33200</name>
</gene>
<dbReference type="RefSeq" id="WP_103046447.1">
    <property type="nucleotide sequence ID" value="NZ_BAABBP010000054.1"/>
</dbReference>
<protein>
    <recommendedName>
        <fullName evidence="3">DUF3703 domain-containing protein</fullName>
    </recommendedName>
</protein>
<name>A0ABP7S541_9BURK</name>
<reference evidence="2" key="1">
    <citation type="journal article" date="2019" name="Int. J. Syst. Evol. Microbiol.">
        <title>The Global Catalogue of Microorganisms (GCM) 10K type strain sequencing project: providing services to taxonomists for standard genome sequencing and annotation.</title>
        <authorList>
            <consortium name="The Broad Institute Genomics Platform"/>
            <consortium name="The Broad Institute Genome Sequencing Center for Infectious Disease"/>
            <person name="Wu L."/>
            <person name="Ma J."/>
        </authorList>
    </citation>
    <scope>NUCLEOTIDE SEQUENCE [LARGE SCALE GENOMIC DNA]</scope>
    <source>
        <strain evidence="2">JCM 17561</strain>
    </source>
</reference>
<evidence type="ECO:0000313" key="1">
    <source>
        <dbReference type="EMBL" id="GAA4006675.1"/>
    </source>
</evidence>
<sequence>MSHAHSRTRQRAAFEHLLARFDASTAESTPQRWRYLEAAHVLAQNRYSFLLHWRAHWKMLQFARTLKDDYEVRGQLGHLLMTPISHLVRFVPPGNTGRAVMPAMQPMVPSPQVRECIAEAMAATDPAAPATSAHPGQT</sequence>
<dbReference type="InterPro" id="IPR022172">
    <property type="entry name" value="DUF3703"/>
</dbReference>
<accession>A0ABP7S541</accession>